<evidence type="ECO:0000259" key="2">
    <source>
        <dbReference type="Pfam" id="PF21762"/>
    </source>
</evidence>
<feature type="compositionally biased region" description="Gly residues" evidence="1">
    <location>
        <begin position="473"/>
        <end position="487"/>
    </location>
</feature>
<dbReference type="PANTHER" id="PTHR28083">
    <property type="entry name" value="GOOD FOR FULL DBP5 ACTIVITY PROTEIN 2"/>
    <property type="match status" value="1"/>
</dbReference>
<dbReference type="HOGENOM" id="CLU_525965_0_0_1"/>
<protein>
    <recommendedName>
        <fullName evidence="2">Gfd2/YDR514C-like C-terminal domain-containing protein</fullName>
    </recommendedName>
</protein>
<gene>
    <name evidence="3" type="ORF">SEPMUDRAFT_132408</name>
</gene>
<dbReference type="PANTHER" id="PTHR28083:SF1">
    <property type="entry name" value="GOOD FOR FULL DBP5 ACTIVITY PROTEIN 2"/>
    <property type="match status" value="1"/>
</dbReference>
<dbReference type="InterPro" id="IPR048519">
    <property type="entry name" value="Gfd2/YDR514C-like_C"/>
</dbReference>
<dbReference type="OrthoDB" id="5953249at2759"/>
<dbReference type="RefSeq" id="XP_016762952.1">
    <property type="nucleotide sequence ID" value="XM_016902492.1"/>
</dbReference>
<feature type="domain" description="Gfd2/YDR514C-like C-terminal" evidence="2">
    <location>
        <begin position="193"/>
        <end position="318"/>
    </location>
</feature>
<dbReference type="Proteomes" id="UP000016931">
    <property type="component" value="Unassembled WGS sequence"/>
</dbReference>
<feature type="region of interest" description="Disordered" evidence="1">
    <location>
        <begin position="332"/>
        <end position="353"/>
    </location>
</feature>
<accession>M3C3J1</accession>
<evidence type="ECO:0000313" key="4">
    <source>
        <dbReference type="Proteomes" id="UP000016931"/>
    </source>
</evidence>
<dbReference type="Pfam" id="PF21762">
    <property type="entry name" value="DEDDh_C"/>
    <property type="match status" value="1"/>
</dbReference>
<dbReference type="GeneID" id="27899629"/>
<keyword evidence="4" id="KW-1185">Reference proteome</keyword>
<dbReference type="EMBL" id="KB456262">
    <property type="protein sequence ID" value="EMF14831.1"/>
    <property type="molecule type" value="Genomic_DNA"/>
</dbReference>
<feature type="compositionally biased region" description="Low complexity" evidence="1">
    <location>
        <begin position="335"/>
        <end position="353"/>
    </location>
</feature>
<name>M3C3J1_SPHMS</name>
<evidence type="ECO:0000256" key="1">
    <source>
        <dbReference type="SAM" id="MobiDB-lite"/>
    </source>
</evidence>
<proteinExistence type="predicted"/>
<dbReference type="STRING" id="692275.M3C3J1"/>
<dbReference type="InterPro" id="IPR040151">
    <property type="entry name" value="Gfd2/YDR514C-like"/>
</dbReference>
<dbReference type="AlphaFoldDB" id="M3C3J1"/>
<dbReference type="GO" id="GO:0005634">
    <property type="term" value="C:nucleus"/>
    <property type="evidence" value="ECO:0007669"/>
    <property type="project" value="TreeGrafter"/>
</dbReference>
<reference evidence="3 4" key="1">
    <citation type="journal article" date="2012" name="PLoS Pathog.">
        <title>Diverse lifestyles and strategies of plant pathogenesis encoded in the genomes of eighteen Dothideomycetes fungi.</title>
        <authorList>
            <person name="Ohm R.A."/>
            <person name="Feau N."/>
            <person name="Henrissat B."/>
            <person name="Schoch C.L."/>
            <person name="Horwitz B.A."/>
            <person name="Barry K.W."/>
            <person name="Condon B.J."/>
            <person name="Copeland A.C."/>
            <person name="Dhillon B."/>
            <person name="Glaser F."/>
            <person name="Hesse C.N."/>
            <person name="Kosti I."/>
            <person name="LaButti K."/>
            <person name="Lindquist E.A."/>
            <person name="Lucas S."/>
            <person name="Salamov A.A."/>
            <person name="Bradshaw R.E."/>
            <person name="Ciuffetti L."/>
            <person name="Hamelin R.C."/>
            <person name="Kema G.H.J."/>
            <person name="Lawrence C."/>
            <person name="Scott J.A."/>
            <person name="Spatafora J.W."/>
            <person name="Turgeon B.G."/>
            <person name="de Wit P.J.G.M."/>
            <person name="Zhong S."/>
            <person name="Goodwin S.B."/>
            <person name="Grigoriev I.V."/>
        </authorList>
    </citation>
    <scope>NUCLEOTIDE SEQUENCE [LARGE SCALE GENOMIC DNA]</scope>
    <source>
        <strain evidence="3 4">SO2202</strain>
    </source>
</reference>
<organism evidence="3 4">
    <name type="scientific">Sphaerulina musiva (strain SO2202)</name>
    <name type="common">Poplar stem canker fungus</name>
    <name type="synonym">Septoria musiva</name>
    <dbReference type="NCBI Taxonomy" id="692275"/>
    <lineage>
        <taxon>Eukaryota</taxon>
        <taxon>Fungi</taxon>
        <taxon>Dikarya</taxon>
        <taxon>Ascomycota</taxon>
        <taxon>Pezizomycotina</taxon>
        <taxon>Dothideomycetes</taxon>
        <taxon>Dothideomycetidae</taxon>
        <taxon>Mycosphaerellales</taxon>
        <taxon>Mycosphaerellaceae</taxon>
        <taxon>Sphaerulina</taxon>
    </lineage>
</organism>
<dbReference type="eggNOG" id="ENOG502T6B6">
    <property type="taxonomic scope" value="Eukaryota"/>
</dbReference>
<feature type="region of interest" description="Disordered" evidence="1">
    <location>
        <begin position="473"/>
        <end position="494"/>
    </location>
</feature>
<evidence type="ECO:0000313" key="3">
    <source>
        <dbReference type="EMBL" id="EMF14831.1"/>
    </source>
</evidence>
<sequence>MPNPLKKKLQLKRLNSAIQAKAKIKANTSLSSVKNPAVAAAAGGGGRRDDWGSFERSQAKLALRHVSLQPVLSAEHSTRPSKVKVVRMWKLREEARRNKSIEKRKSFDIWRKLFELFSSAAAAITAPFVRRTRPHPFARASVLQTHSPSTVRSRVRRRRARVSSAPNLYYGSIEQLQKILGLDEDASPDRDVIFLALDLEWERKGIRRKITEIGITTLRMSDIVGVEPGAWLRGWKEKMEHVHIVTHACTDASYAMSSSLFAKNSLYMTRSAASAYVQNLVTTLLSSTTTTPPPTPMTSPRIIVVGQSVWTDIVALRYDRSFRLHLPNMLKRKTSSSSSSDSDPSSATTTTNTPNSPFYIFDTHKLALSASASGGQFIGGLRLASIALNLGIEAQYRTPRTDTRQALQDFVHYGSDPLVGMDLKGCHNASNDAAYALMTMLLLGLRWREFVGSDGVRAGKVWEQTGGLVADVGDGGGGGDAGAGGTFGENEKSSKEKKLLSWREWLGQTLRGCFRVEK</sequence>